<gene>
    <name evidence="2" type="ORF">MNEG_3789</name>
</gene>
<dbReference type="EMBL" id="KK100712">
    <property type="protein sequence ID" value="KIZ04171.1"/>
    <property type="molecule type" value="Genomic_DNA"/>
</dbReference>
<name>A0A0D2NGP9_9CHLO</name>
<dbReference type="PANTHER" id="PTHR34612">
    <property type="entry name" value="GH131_N DOMAIN-CONTAINING PROTEIN"/>
    <property type="match status" value="1"/>
</dbReference>
<feature type="domain" description="Glycoside hydrolase 131 catalytic N-terminal" evidence="1">
    <location>
        <begin position="1"/>
        <end position="166"/>
    </location>
</feature>
<dbReference type="PANTHER" id="PTHR34612:SF6">
    <property type="entry name" value="GLYCOSIDE HYDROLASE 131 CATALYTIC N-TERMINAL DOMAIN-CONTAINING PROTEIN"/>
    <property type="match status" value="1"/>
</dbReference>
<dbReference type="GeneID" id="25736667"/>
<sequence length="172" mass="18710">MARTEVIPNTKPLGSPGYQKGVVTTHVSLAMGLEPGVAPLDAAWAHQLVFPESHFFELRYGQQPGWPAPPGGKNLQFFVSGRPEWQGALKPGEWQNFAITVDYDKKIVTLYTSTGGGALQKRAEVPRVSSTSRSDLHIGALRLPMAGGRQLQRPTSIYYSNLWIEAGPPSGL</sequence>
<accession>A0A0D2NGP9</accession>
<dbReference type="Gene3D" id="2.60.120.1160">
    <property type="match status" value="1"/>
</dbReference>
<dbReference type="Pfam" id="PF18271">
    <property type="entry name" value="GH131_N"/>
    <property type="match status" value="1"/>
</dbReference>
<dbReference type="RefSeq" id="XP_013903190.1">
    <property type="nucleotide sequence ID" value="XM_014047736.1"/>
</dbReference>
<dbReference type="Proteomes" id="UP000054498">
    <property type="component" value="Unassembled WGS sequence"/>
</dbReference>
<dbReference type="AlphaFoldDB" id="A0A0D2NGP9"/>
<dbReference type="STRING" id="145388.A0A0D2NGP9"/>
<evidence type="ECO:0000313" key="2">
    <source>
        <dbReference type="EMBL" id="KIZ04171.1"/>
    </source>
</evidence>
<organism evidence="2 3">
    <name type="scientific">Monoraphidium neglectum</name>
    <dbReference type="NCBI Taxonomy" id="145388"/>
    <lineage>
        <taxon>Eukaryota</taxon>
        <taxon>Viridiplantae</taxon>
        <taxon>Chlorophyta</taxon>
        <taxon>core chlorophytes</taxon>
        <taxon>Chlorophyceae</taxon>
        <taxon>CS clade</taxon>
        <taxon>Sphaeropleales</taxon>
        <taxon>Selenastraceae</taxon>
        <taxon>Monoraphidium</taxon>
    </lineage>
</organism>
<protein>
    <recommendedName>
        <fullName evidence="1">Glycoside hydrolase 131 catalytic N-terminal domain-containing protein</fullName>
    </recommendedName>
</protein>
<dbReference type="InterPro" id="IPR041524">
    <property type="entry name" value="GH131_N"/>
</dbReference>
<keyword evidence="3" id="KW-1185">Reference proteome</keyword>
<evidence type="ECO:0000313" key="3">
    <source>
        <dbReference type="Proteomes" id="UP000054498"/>
    </source>
</evidence>
<reference evidence="2 3" key="1">
    <citation type="journal article" date="2013" name="BMC Genomics">
        <title>Reconstruction of the lipid metabolism for the microalga Monoraphidium neglectum from its genome sequence reveals characteristics suitable for biofuel production.</title>
        <authorList>
            <person name="Bogen C."/>
            <person name="Al-Dilaimi A."/>
            <person name="Albersmeier A."/>
            <person name="Wichmann J."/>
            <person name="Grundmann M."/>
            <person name="Rupp O."/>
            <person name="Lauersen K.J."/>
            <person name="Blifernez-Klassen O."/>
            <person name="Kalinowski J."/>
            <person name="Goesmann A."/>
            <person name="Mussgnug J.H."/>
            <person name="Kruse O."/>
        </authorList>
    </citation>
    <scope>NUCLEOTIDE SEQUENCE [LARGE SCALE GENOMIC DNA]</scope>
    <source>
        <strain evidence="2 3">SAG 48.87</strain>
    </source>
</reference>
<evidence type="ECO:0000259" key="1">
    <source>
        <dbReference type="Pfam" id="PF18271"/>
    </source>
</evidence>
<dbReference type="KEGG" id="mng:MNEG_3789"/>
<dbReference type="OrthoDB" id="120072at2759"/>
<proteinExistence type="predicted"/>